<dbReference type="InterPro" id="IPR007235">
    <property type="entry name" value="Glyco_trans_28_C"/>
</dbReference>
<dbReference type="Proteomes" id="UP000253490">
    <property type="component" value="Unassembled WGS sequence"/>
</dbReference>
<dbReference type="PANTHER" id="PTHR21015:SF22">
    <property type="entry name" value="GLYCOSYLTRANSFERASE"/>
    <property type="match status" value="1"/>
</dbReference>
<dbReference type="Gene3D" id="3.40.50.2000">
    <property type="entry name" value="Glycogen Phosphorylase B"/>
    <property type="match status" value="2"/>
</dbReference>
<keyword evidence="4 10" id="KW-0808">Transferase</keyword>
<evidence type="ECO:0000313" key="14">
    <source>
        <dbReference type="Proteomes" id="UP000253490"/>
    </source>
</evidence>
<feature type="domain" description="Glycosyl transferase family 28 C-terminal" evidence="12">
    <location>
        <begin position="190"/>
        <end position="347"/>
    </location>
</feature>
<dbReference type="OrthoDB" id="9808936at2"/>
<evidence type="ECO:0000259" key="12">
    <source>
        <dbReference type="Pfam" id="PF04101"/>
    </source>
</evidence>
<keyword evidence="14" id="KW-1185">Reference proteome</keyword>
<evidence type="ECO:0000256" key="3">
    <source>
        <dbReference type="ARBA" id="ARBA00022676"/>
    </source>
</evidence>
<dbReference type="GO" id="GO:0009252">
    <property type="term" value="P:peptidoglycan biosynthetic process"/>
    <property type="evidence" value="ECO:0007669"/>
    <property type="project" value="UniProtKB-UniRule"/>
</dbReference>
<feature type="binding site" evidence="10">
    <location>
        <position position="196"/>
    </location>
    <ligand>
        <name>UDP-N-acetyl-alpha-D-glucosamine</name>
        <dbReference type="ChEBI" id="CHEBI:57705"/>
    </ligand>
</feature>
<keyword evidence="7 10" id="KW-0472">Membrane</keyword>
<comment type="caution">
    <text evidence="13">The sequence shown here is derived from an EMBL/GenBank/DDBJ whole genome shotgun (WGS) entry which is preliminary data.</text>
</comment>
<evidence type="ECO:0000313" key="13">
    <source>
        <dbReference type="EMBL" id="RBP61811.1"/>
    </source>
</evidence>
<keyword evidence="2 10" id="KW-0132">Cell division</keyword>
<keyword evidence="3 10" id="KW-0328">Glycosyltransferase</keyword>
<keyword evidence="1 10" id="KW-1003">Cell membrane</keyword>
<dbReference type="InterPro" id="IPR006009">
    <property type="entry name" value="GlcNAc_MurG"/>
</dbReference>
<dbReference type="GO" id="GO:0008360">
    <property type="term" value="P:regulation of cell shape"/>
    <property type="evidence" value="ECO:0007669"/>
    <property type="project" value="UniProtKB-KW"/>
</dbReference>
<evidence type="ECO:0000256" key="9">
    <source>
        <dbReference type="ARBA" id="ARBA00023316"/>
    </source>
</evidence>
<feature type="binding site" evidence="10">
    <location>
        <position position="124"/>
    </location>
    <ligand>
        <name>UDP-N-acetyl-alpha-D-glucosamine</name>
        <dbReference type="ChEBI" id="CHEBI:57705"/>
    </ligand>
</feature>
<keyword evidence="6 10" id="KW-0573">Peptidoglycan synthesis</keyword>
<comment type="caution">
    <text evidence="10">Lacks conserved residue(s) required for the propagation of feature annotation.</text>
</comment>
<accession>A0A366I4T5</accession>
<evidence type="ECO:0000256" key="2">
    <source>
        <dbReference type="ARBA" id="ARBA00022618"/>
    </source>
</evidence>
<dbReference type="Pfam" id="PF04101">
    <property type="entry name" value="Glyco_tran_28_C"/>
    <property type="match status" value="1"/>
</dbReference>
<evidence type="ECO:0000256" key="10">
    <source>
        <dbReference type="HAMAP-Rule" id="MF_00033"/>
    </source>
</evidence>
<evidence type="ECO:0000256" key="5">
    <source>
        <dbReference type="ARBA" id="ARBA00022960"/>
    </source>
</evidence>
<feature type="binding site" evidence="10">
    <location>
        <begin position="10"/>
        <end position="12"/>
    </location>
    <ligand>
        <name>UDP-N-acetyl-alpha-D-glucosamine</name>
        <dbReference type="ChEBI" id="CHEBI:57705"/>
    </ligand>
</feature>
<reference evidence="13 14" key="1">
    <citation type="submission" date="2018-06" db="EMBL/GenBank/DDBJ databases">
        <title>Genomic Encyclopedia of Type Strains, Phase IV (KMG-IV): sequencing the most valuable type-strain genomes for metagenomic binning, comparative biology and taxonomic classification.</title>
        <authorList>
            <person name="Goeker M."/>
        </authorList>
    </citation>
    <scope>NUCLEOTIDE SEQUENCE [LARGE SCALE GENOMIC DNA]</scope>
    <source>
        <strain evidence="13 14">DSM 22112</strain>
    </source>
</reference>
<protein>
    <recommendedName>
        <fullName evidence="10">UDP-N-acetylglucosamine--N-acetylmuramyl-(pentapeptide) pyrophosphoryl-undecaprenol N-acetylglucosamine transferase</fullName>
        <ecNumber evidence="10">2.4.1.227</ecNumber>
    </recommendedName>
    <alternativeName>
        <fullName evidence="10">Undecaprenyl-PP-MurNAc-pentapeptide-UDPGlcNAc GlcNAc transferase</fullName>
    </alternativeName>
</protein>
<comment type="similarity">
    <text evidence="10">Belongs to the glycosyltransferase 28 family. MurG subfamily.</text>
</comment>
<comment type="function">
    <text evidence="10">Cell wall formation. Catalyzes the transfer of a GlcNAc subunit on undecaprenyl-pyrophosphoryl-MurNAc-pentapeptide (lipid intermediate I) to form undecaprenyl-pyrophosphoryl-MurNAc-(pentapeptide)GlcNAc (lipid intermediate II).</text>
</comment>
<comment type="subcellular location">
    <subcellularLocation>
        <location evidence="10">Cell membrane</location>
        <topology evidence="10">Peripheral membrane protein</topology>
        <orientation evidence="10">Cytoplasmic side</orientation>
    </subcellularLocation>
</comment>
<dbReference type="UniPathway" id="UPA00219"/>
<evidence type="ECO:0000256" key="4">
    <source>
        <dbReference type="ARBA" id="ARBA00022679"/>
    </source>
</evidence>
<dbReference type="CDD" id="cd03785">
    <property type="entry name" value="GT28_MurG"/>
    <property type="match status" value="1"/>
</dbReference>
<dbReference type="GO" id="GO:0005886">
    <property type="term" value="C:plasma membrane"/>
    <property type="evidence" value="ECO:0007669"/>
    <property type="project" value="UniProtKB-SubCell"/>
</dbReference>
<dbReference type="InterPro" id="IPR004276">
    <property type="entry name" value="GlycoTrans_28_N"/>
</dbReference>
<name>A0A366I4T5_9FIRM</name>
<dbReference type="PANTHER" id="PTHR21015">
    <property type="entry name" value="UDP-N-ACETYLGLUCOSAMINE--N-ACETYLMURAMYL-(PENTAPEPTIDE) PYROPHOSPHORYL-UNDECAPRENOL N-ACETYLGLUCOSAMINE TRANSFERASE 1"/>
    <property type="match status" value="1"/>
</dbReference>
<dbReference type="HAMAP" id="MF_00033">
    <property type="entry name" value="MurG"/>
    <property type="match status" value="1"/>
</dbReference>
<dbReference type="NCBIfam" id="TIGR01133">
    <property type="entry name" value="murG"/>
    <property type="match status" value="1"/>
</dbReference>
<organism evidence="13 14">
    <name type="scientific">Alkalibaculum bacchi</name>
    <dbReference type="NCBI Taxonomy" id="645887"/>
    <lineage>
        <taxon>Bacteria</taxon>
        <taxon>Bacillati</taxon>
        <taxon>Bacillota</taxon>
        <taxon>Clostridia</taxon>
        <taxon>Eubacteriales</taxon>
        <taxon>Eubacteriaceae</taxon>
        <taxon>Alkalibaculum</taxon>
    </lineage>
</organism>
<dbReference type="GO" id="GO:0071555">
    <property type="term" value="P:cell wall organization"/>
    <property type="evidence" value="ECO:0007669"/>
    <property type="project" value="UniProtKB-KW"/>
</dbReference>
<evidence type="ECO:0000256" key="6">
    <source>
        <dbReference type="ARBA" id="ARBA00022984"/>
    </source>
</evidence>
<keyword evidence="5 10" id="KW-0133">Cell shape</keyword>
<dbReference type="AlphaFoldDB" id="A0A366I4T5"/>
<keyword evidence="9 10" id="KW-0961">Cell wall biogenesis/degradation</keyword>
<proteinExistence type="inferred from homology"/>
<dbReference type="Pfam" id="PF03033">
    <property type="entry name" value="Glyco_transf_28"/>
    <property type="match status" value="1"/>
</dbReference>
<dbReference type="SUPFAM" id="SSF53756">
    <property type="entry name" value="UDP-Glycosyltransferase/glycogen phosphorylase"/>
    <property type="match status" value="1"/>
</dbReference>
<dbReference type="GO" id="GO:0005975">
    <property type="term" value="P:carbohydrate metabolic process"/>
    <property type="evidence" value="ECO:0007669"/>
    <property type="project" value="InterPro"/>
</dbReference>
<dbReference type="GO" id="GO:0051991">
    <property type="term" value="F:UDP-N-acetyl-D-glucosamine:N-acetylmuramoyl-L-alanyl-D-glutamyl-meso-2,6-diaminopimelyl-D-alanyl-D-alanine-diphosphoundecaprenol 4-beta-N-acetylglucosaminlytransferase activity"/>
    <property type="evidence" value="ECO:0007669"/>
    <property type="project" value="RHEA"/>
</dbReference>
<sequence>MKVVIAAGGTGGHIYPGIAIANYIRDKDPNSHILFIGTSKGLEKELVPKEGYDIQLIRVKGFERKLSLDTLKTIRELFLGLGDAKKIIKDFKPDVVVGTGGYVCGPVLFSAWLAKVPTLIHEQNAFPGVTNRILSRLVDKVASSFPEAIKYFKHKDRVVVSGNPIRSEFKEKNREHARKKLSIPMNKKLIVVTGGSQGAQSINKSMIHVIKELKDRPDIHIVHVTGKKQHEKVLDGLKTENIDPSTLKNIEIVPYTFDMATLYKASDLIIARAGAMTISEITAVGRSCILIPYPYATDNHQEFNARVIADKEGGVLILDKDLNGQLLIDTIKDLMKDTKKLREMENITSKLGILNGDDIIYNEIKTLALK</sequence>
<comment type="pathway">
    <text evidence="10">Cell wall biogenesis; peptidoglycan biosynthesis.</text>
</comment>
<dbReference type="EMBL" id="QNRX01000013">
    <property type="protein sequence ID" value="RBP61811.1"/>
    <property type="molecule type" value="Genomic_DNA"/>
</dbReference>
<evidence type="ECO:0000256" key="7">
    <source>
        <dbReference type="ARBA" id="ARBA00023136"/>
    </source>
</evidence>
<keyword evidence="8 10" id="KW-0131">Cell cycle</keyword>
<feature type="binding site" evidence="10">
    <location>
        <position position="166"/>
    </location>
    <ligand>
        <name>UDP-N-acetyl-alpha-D-glucosamine</name>
        <dbReference type="ChEBI" id="CHEBI:57705"/>
    </ligand>
</feature>
<dbReference type="RefSeq" id="WP_113921088.1">
    <property type="nucleotide sequence ID" value="NZ_CALNCS010000241.1"/>
</dbReference>
<comment type="catalytic activity">
    <reaction evidence="10">
        <text>di-trans,octa-cis-undecaprenyl diphospho-N-acetyl-alpha-D-muramoyl-L-alanyl-D-glutamyl-meso-2,6-diaminopimeloyl-D-alanyl-D-alanine + UDP-N-acetyl-alpha-D-glucosamine = di-trans,octa-cis-undecaprenyl diphospho-[N-acetyl-alpha-D-glucosaminyl-(1-&gt;4)]-N-acetyl-alpha-D-muramoyl-L-alanyl-D-glutamyl-meso-2,6-diaminopimeloyl-D-alanyl-D-alanine + UDP + H(+)</text>
        <dbReference type="Rhea" id="RHEA:31227"/>
        <dbReference type="ChEBI" id="CHEBI:15378"/>
        <dbReference type="ChEBI" id="CHEBI:57705"/>
        <dbReference type="ChEBI" id="CHEBI:58223"/>
        <dbReference type="ChEBI" id="CHEBI:61387"/>
        <dbReference type="ChEBI" id="CHEBI:61388"/>
        <dbReference type="EC" id="2.4.1.227"/>
    </reaction>
</comment>
<dbReference type="GO" id="GO:0051301">
    <property type="term" value="P:cell division"/>
    <property type="evidence" value="ECO:0007669"/>
    <property type="project" value="UniProtKB-KW"/>
</dbReference>
<dbReference type="EC" id="2.4.1.227" evidence="10"/>
<dbReference type="GO" id="GO:0050511">
    <property type="term" value="F:undecaprenyldiphospho-muramoylpentapeptide beta-N-acetylglucosaminyltransferase activity"/>
    <property type="evidence" value="ECO:0007669"/>
    <property type="project" value="UniProtKB-UniRule"/>
</dbReference>
<feature type="domain" description="Glycosyltransferase family 28 N-terminal" evidence="11">
    <location>
        <begin position="3"/>
        <end position="142"/>
    </location>
</feature>
<evidence type="ECO:0000256" key="8">
    <source>
        <dbReference type="ARBA" id="ARBA00023306"/>
    </source>
</evidence>
<gene>
    <name evidence="10" type="primary">murG</name>
    <name evidence="13" type="ORF">DES36_11323</name>
</gene>
<evidence type="ECO:0000259" key="11">
    <source>
        <dbReference type="Pfam" id="PF03033"/>
    </source>
</evidence>
<feature type="binding site" evidence="10">
    <location>
        <position position="301"/>
    </location>
    <ligand>
        <name>UDP-N-acetyl-alpha-D-glucosamine</name>
        <dbReference type="ChEBI" id="CHEBI:57705"/>
    </ligand>
</feature>
<evidence type="ECO:0000256" key="1">
    <source>
        <dbReference type="ARBA" id="ARBA00022475"/>
    </source>
</evidence>